<dbReference type="Ensembl" id="ENSXETT00000108592">
    <property type="protein sequence ID" value="ENSXETP00000104994"/>
    <property type="gene ID" value="ENSXETG00000035627"/>
</dbReference>
<dbReference type="PANTHER" id="PTHR16270">
    <property type="entry name" value="HYPOTHETICAL LOC287798"/>
    <property type="match status" value="1"/>
</dbReference>
<dbReference type="InterPro" id="IPR037694">
    <property type="entry name" value="MTNAP1"/>
</dbReference>
<dbReference type="OMA" id="VWDHIKH"/>
<dbReference type="RefSeq" id="XP_031750501.1">
    <property type="nucleotide sequence ID" value="XM_031894641.1"/>
</dbReference>
<dbReference type="AGR" id="Xenbase:XB-GENE-5886446"/>
<evidence type="ECO:0000313" key="4">
    <source>
        <dbReference type="Proteomes" id="UP000008143"/>
    </source>
</evidence>
<feature type="region of interest" description="Disordered" evidence="1">
    <location>
        <begin position="58"/>
        <end position="130"/>
    </location>
</feature>
<dbReference type="GO" id="GO:0045259">
    <property type="term" value="C:proton-transporting ATP synthase complex"/>
    <property type="evidence" value="ECO:0000318"/>
    <property type="project" value="GO_Central"/>
</dbReference>
<dbReference type="Xenbase" id="XB-GENE-5886446">
    <property type="gene designation" value="mtnap1"/>
</dbReference>
<keyword evidence="2" id="KW-1133">Transmembrane helix</keyword>
<dbReference type="AlphaFoldDB" id="A0A803JAU2"/>
<dbReference type="GeneTree" id="ENSGT00940000167290"/>
<feature type="region of interest" description="Disordered" evidence="1">
    <location>
        <begin position="217"/>
        <end position="263"/>
    </location>
</feature>
<evidence type="ECO:0000313" key="6">
    <source>
        <dbReference type="Xenbase" id="XB-GENE-5886446"/>
    </source>
</evidence>
<gene>
    <name evidence="6" type="primary">mtnap1</name>
    <name evidence="6" type="synonym">c10h17orf80</name>
    <name evidence="3 5" type="synonym">c17orf80</name>
</gene>
<evidence type="ECO:0000256" key="1">
    <source>
        <dbReference type="SAM" id="MobiDB-lite"/>
    </source>
</evidence>
<dbReference type="OrthoDB" id="8921675at2759"/>
<feature type="compositionally biased region" description="Polar residues" evidence="1">
    <location>
        <begin position="121"/>
        <end position="130"/>
    </location>
</feature>
<feature type="transmembrane region" description="Helical" evidence="2">
    <location>
        <begin position="466"/>
        <end position="485"/>
    </location>
</feature>
<evidence type="ECO:0000313" key="5">
    <source>
        <dbReference type="RefSeq" id="XP_031750501.1"/>
    </source>
</evidence>
<keyword evidence="2" id="KW-0472">Membrane</keyword>
<dbReference type="PANTHER" id="PTHR16270:SF5">
    <property type="entry name" value="HYPOTHETICAL LOC287798"/>
    <property type="match status" value="1"/>
</dbReference>
<dbReference type="Bgee" id="ENSXETG00000035627">
    <property type="expression patterns" value="Expressed in testis and 7 other cell types or tissues"/>
</dbReference>
<proteinExistence type="predicted"/>
<name>A0A803JAU2_XENTR</name>
<sequence length="497" mass="55609">MIKNFRGKEQVYAKEMKGVSTPSQLEVCPFCGKPFKRLKTHLPHCKLAKADKKTVAAESQLTGKKTKQQKNVLLESSQKKNKSKTGRTGELGKLLQENSGPSTLPKEWSTATKRKKPNLQPKEQQQQVSLTIETEQKRHLSADQELISDSDIQHLGTVTIFGTNSSLSSVKECFERDQNPHSIMKVKLSKEAEAKNHRAMPAKLSSGILKDSDTKWNASGSTGAQHIGHTDIGHQTHGAADRRKLSELPVSKGATTEWSKGESLATGRKEVWDHINHSLGRLYWYEQEQSASAAFQLPSPCVPFGTLALKSAKSLSATSTLKSVQNSVISHEVICNIQPMEINRQLLKTSSGPVLQQEASLTRSVVSACPLGLQWFPELYPNYISLRFILGRQSHGNIEWNTNTIDAPKGADHDTPLALRNVMDVRMREFPLWIANHFSIRTLPGAVQKAWGQYYSKYINVKKGGIGGLTMLLAGYCILSYTWNYDHIKQDRWRRYH</sequence>
<keyword evidence="2" id="KW-0812">Transmembrane</keyword>
<feature type="compositionally biased region" description="Polar residues" evidence="1">
    <location>
        <begin position="58"/>
        <end position="76"/>
    </location>
</feature>
<reference evidence="3" key="1">
    <citation type="journal article" date="2010" name="Science">
        <title>The genome of the Western clawed frog Xenopus tropicalis.</title>
        <authorList>
            <person name="Hellsten U."/>
            <person name="Harland R.M."/>
            <person name="Gilchrist M.J."/>
            <person name="Hendrix D."/>
            <person name="Jurka J."/>
            <person name="Kapitonov V."/>
            <person name="Ovcharenko I."/>
            <person name="Putnam N.H."/>
            <person name="Shu S."/>
            <person name="Taher L."/>
            <person name="Blitz I.L."/>
            <person name="Blumberg B."/>
            <person name="Dichmann D.S."/>
            <person name="Dubchak I."/>
            <person name="Amaya E."/>
            <person name="Detter J.C."/>
            <person name="Fletcher R."/>
            <person name="Gerhard D.S."/>
            <person name="Goodstein D."/>
            <person name="Graves T."/>
            <person name="Grigoriev I.V."/>
            <person name="Grimwood J."/>
            <person name="Kawashima T."/>
            <person name="Lindquist E."/>
            <person name="Lucas S.M."/>
            <person name="Mead P.E."/>
            <person name="Mitros T."/>
            <person name="Ogino H."/>
            <person name="Ohta Y."/>
            <person name="Poliakov A.V."/>
            <person name="Pollet N."/>
            <person name="Robert J."/>
            <person name="Salamov A."/>
            <person name="Sater A.K."/>
            <person name="Schmutz J."/>
            <person name="Terry A."/>
            <person name="Vize P.D."/>
            <person name="Warren W.C."/>
            <person name="Wells D."/>
            <person name="Wills A."/>
            <person name="Wilson R.K."/>
            <person name="Zimmerman L.B."/>
            <person name="Zorn A.M."/>
            <person name="Grainger R."/>
            <person name="Grammer T."/>
            <person name="Khokha M.K."/>
            <person name="Richardson P.M."/>
            <person name="Rokhsar D.S."/>
        </authorList>
    </citation>
    <scope>NUCLEOTIDE SEQUENCE [LARGE SCALE GENOMIC DNA]</scope>
    <source>
        <strain evidence="3">Nigerian</strain>
    </source>
</reference>
<protein>
    <submittedName>
        <fullName evidence="3">Chromosome 17 open reading frame 80</fullName>
    </submittedName>
    <submittedName>
        <fullName evidence="5">Uncharacterized protein C17orf80 homolog isoform X1</fullName>
    </submittedName>
</protein>
<accession>A0A803JAU2</accession>
<reference evidence="5" key="3">
    <citation type="submission" date="2025-04" db="UniProtKB">
        <authorList>
            <consortium name="RefSeq"/>
        </authorList>
    </citation>
    <scope>IDENTIFICATION</scope>
    <source>
        <strain evidence="5">Nigerian</strain>
        <tissue evidence="5">Liver and blood</tissue>
    </source>
</reference>
<dbReference type="Proteomes" id="UP000008143">
    <property type="component" value="Chromosome 10"/>
</dbReference>
<organism evidence="3">
    <name type="scientific">Xenopus tropicalis</name>
    <name type="common">Western clawed frog</name>
    <name type="synonym">Silurana tropicalis</name>
    <dbReference type="NCBI Taxonomy" id="8364"/>
    <lineage>
        <taxon>Eukaryota</taxon>
        <taxon>Metazoa</taxon>
        <taxon>Chordata</taxon>
        <taxon>Craniata</taxon>
        <taxon>Vertebrata</taxon>
        <taxon>Euteleostomi</taxon>
        <taxon>Amphibia</taxon>
        <taxon>Batrachia</taxon>
        <taxon>Anura</taxon>
        <taxon>Pipoidea</taxon>
        <taxon>Pipidae</taxon>
        <taxon>Xenopodinae</taxon>
        <taxon>Xenopus</taxon>
        <taxon>Silurana</taxon>
    </lineage>
</organism>
<dbReference type="GO" id="GO:0042776">
    <property type="term" value="P:proton motive force-driven mitochondrial ATP synthesis"/>
    <property type="evidence" value="ECO:0000318"/>
    <property type="project" value="GO_Central"/>
</dbReference>
<feature type="compositionally biased region" description="Basic and acidic residues" evidence="1">
    <location>
        <begin position="228"/>
        <end position="246"/>
    </location>
</feature>
<keyword evidence="4" id="KW-1185">Reference proteome</keyword>
<reference evidence="3" key="2">
    <citation type="submission" date="2021-03" db="UniProtKB">
        <authorList>
            <consortium name="Ensembl"/>
        </authorList>
    </citation>
    <scope>IDENTIFICATION</scope>
</reference>
<dbReference type="GO" id="GO:0005739">
    <property type="term" value="C:mitochondrion"/>
    <property type="evidence" value="ECO:0007669"/>
    <property type="project" value="GOC"/>
</dbReference>
<evidence type="ECO:0000313" key="3">
    <source>
        <dbReference type="Ensembl" id="ENSXETP00000104994"/>
    </source>
</evidence>
<evidence type="ECO:0000256" key="2">
    <source>
        <dbReference type="SAM" id="Phobius"/>
    </source>
</evidence>